<dbReference type="InterPro" id="IPR006631">
    <property type="entry name" value="DM4_12"/>
</dbReference>
<keyword evidence="1" id="KW-1133">Transmembrane helix</keyword>
<dbReference type="PANTHER" id="PTHR21398:SF21">
    <property type="entry name" value="AGAP004005-PA"/>
    <property type="match status" value="1"/>
</dbReference>
<accession>A0A1I8M6V7</accession>
<dbReference type="eggNOG" id="ENOG502S4YR">
    <property type="taxonomic scope" value="Eukaryota"/>
</dbReference>
<dbReference type="PANTHER" id="PTHR21398">
    <property type="entry name" value="AGAP007094-PA"/>
    <property type="match status" value="1"/>
</dbReference>
<gene>
    <name evidence="2" type="primary">101893557</name>
</gene>
<evidence type="ECO:0000256" key="1">
    <source>
        <dbReference type="SAM" id="Phobius"/>
    </source>
</evidence>
<feature type="transmembrane region" description="Helical" evidence="1">
    <location>
        <begin position="15"/>
        <end position="34"/>
    </location>
</feature>
<dbReference type="RefSeq" id="XP_011295979.2">
    <property type="nucleotide sequence ID" value="XM_011297677.3"/>
</dbReference>
<organism evidence="2">
    <name type="scientific">Musca domestica</name>
    <name type="common">House fly</name>
    <dbReference type="NCBI Taxonomy" id="7370"/>
    <lineage>
        <taxon>Eukaryota</taxon>
        <taxon>Metazoa</taxon>
        <taxon>Ecdysozoa</taxon>
        <taxon>Arthropoda</taxon>
        <taxon>Hexapoda</taxon>
        <taxon>Insecta</taxon>
        <taxon>Pterygota</taxon>
        <taxon>Neoptera</taxon>
        <taxon>Endopterygota</taxon>
        <taxon>Diptera</taxon>
        <taxon>Brachycera</taxon>
        <taxon>Muscomorpha</taxon>
        <taxon>Muscoidea</taxon>
        <taxon>Muscidae</taxon>
        <taxon>Musca</taxon>
    </lineage>
</organism>
<dbReference type="STRING" id="7370.A0A1I8M6V7"/>
<proteinExistence type="predicted"/>
<dbReference type="OrthoDB" id="8186940at2759"/>
<dbReference type="Pfam" id="PF07841">
    <property type="entry name" value="DM4_12"/>
    <property type="match status" value="1"/>
</dbReference>
<dbReference type="VEuPathDB" id="VectorBase:MDOA001840"/>
<evidence type="ECO:0000313" key="2">
    <source>
        <dbReference type="EnsemblMetazoa" id="MDOA001840-PB"/>
    </source>
</evidence>
<dbReference type="VEuPathDB" id="VectorBase:MDOMA2_015381"/>
<sequence length="241" mass="27456">MCCCIVKSIRPRQTFLYILIFLCTLVKAKLPILFPPTAPTRIQWISGIGIPLDNLRFEAMTSGYVLKAEYFLPETVDQLRTKSRLPLTARSFNGKTKFENFIVDENALSTTNNSTNQPDFVKQRKHIRSSYRWTVYKGLEGLATRMGLSGRECMLKSICEAAERPFHIYNGLFGELLHILLTPSSSKDELSTHSDNAYFYAEHMGRSGAKCDRVFRHCPRSLLDHFSDFPTLSDNIMSIIG</sequence>
<dbReference type="AlphaFoldDB" id="A0A1I8M6V7"/>
<dbReference type="SMART" id="SM00718">
    <property type="entry name" value="DM4_12"/>
    <property type="match status" value="1"/>
</dbReference>
<dbReference type="EnsemblMetazoa" id="MDOA001840-RB">
    <property type="protein sequence ID" value="MDOA001840-PB"/>
    <property type="gene ID" value="MDOA001840"/>
</dbReference>
<name>A0A1I8M6V7_MUSDO</name>
<reference evidence="2" key="1">
    <citation type="submission" date="2020-05" db="UniProtKB">
        <authorList>
            <consortium name="EnsemblMetazoa"/>
        </authorList>
    </citation>
    <scope>IDENTIFICATION</scope>
    <source>
        <strain evidence="2">Aabys</strain>
    </source>
</reference>
<dbReference type="KEGG" id="mde:101893557"/>
<keyword evidence="1" id="KW-0472">Membrane</keyword>
<keyword evidence="1" id="KW-0812">Transmembrane</keyword>
<protein>
    <submittedName>
        <fullName evidence="2">Uncharacterized protein</fullName>
    </submittedName>
</protein>